<dbReference type="EMBL" id="CP001825">
    <property type="protein sequence ID" value="ACZ42693.1"/>
    <property type="molecule type" value="Genomic_DNA"/>
</dbReference>
<proteinExistence type="predicted"/>
<dbReference type="AlphaFoldDB" id="D1CD28"/>
<feature type="compositionally biased region" description="Low complexity" evidence="1">
    <location>
        <begin position="38"/>
        <end position="48"/>
    </location>
</feature>
<protein>
    <submittedName>
        <fullName evidence="2">Uncharacterized protein</fullName>
    </submittedName>
</protein>
<dbReference type="KEGG" id="ttr:Tter_1787"/>
<gene>
    <name evidence="2" type="ordered locus">Tter_1787</name>
</gene>
<reference evidence="3" key="1">
    <citation type="journal article" date="2010" name="Stand. Genomic Sci.">
        <title>Complete genome sequence of 'Thermobaculum terrenum' type strain (YNP1).</title>
        <authorList>
            <person name="Kiss H."/>
            <person name="Cleland D."/>
            <person name="Lapidus A."/>
            <person name="Lucas S."/>
            <person name="Glavina Del Rio T."/>
            <person name="Nolan M."/>
            <person name="Tice H."/>
            <person name="Han C."/>
            <person name="Goodwin L."/>
            <person name="Pitluck S."/>
            <person name="Liolios K."/>
            <person name="Ivanova N."/>
            <person name="Mavromatis K."/>
            <person name="Ovchinnikova G."/>
            <person name="Pati A."/>
            <person name="Chen A."/>
            <person name="Palaniappan K."/>
            <person name="Land M."/>
            <person name="Hauser L."/>
            <person name="Chang Y."/>
            <person name="Jeffries C."/>
            <person name="Lu M."/>
            <person name="Brettin T."/>
            <person name="Detter J."/>
            <person name="Goker M."/>
            <person name="Tindall B."/>
            <person name="Beck B."/>
            <person name="McDermott T."/>
            <person name="Woyke T."/>
            <person name="Bristow J."/>
            <person name="Eisen J."/>
            <person name="Markowitz V."/>
            <person name="Hugenholtz P."/>
            <person name="Kyrpides N."/>
            <person name="Klenk H."/>
            <person name="Cheng J."/>
        </authorList>
    </citation>
    <scope>NUCLEOTIDE SEQUENCE [LARGE SCALE GENOMIC DNA]</scope>
    <source>
        <strain evidence="3">ATCC BAA-798 / YNP1</strain>
    </source>
</reference>
<dbReference type="HOGENOM" id="CLU_2829902_0_0_0"/>
<name>D1CD28_THET1</name>
<feature type="region of interest" description="Disordered" evidence="1">
    <location>
        <begin position="1"/>
        <end position="66"/>
    </location>
</feature>
<sequence>MERRGGDSRPPPLHESPLHHCVVEDPQRRGLERPLSMRGTPPGAVPRRGAGGGSAPSGALQGIIDL</sequence>
<accession>D1CD28</accession>
<evidence type="ECO:0000313" key="2">
    <source>
        <dbReference type="EMBL" id="ACZ42693.1"/>
    </source>
</evidence>
<dbReference type="Proteomes" id="UP000000323">
    <property type="component" value="Chromosome 1"/>
</dbReference>
<organism evidence="2 3">
    <name type="scientific">Thermobaculum terrenum (strain ATCC BAA-798 / CCMEE 7001 / YNP1)</name>
    <dbReference type="NCBI Taxonomy" id="525904"/>
    <lineage>
        <taxon>Bacteria</taxon>
        <taxon>Bacillati</taxon>
        <taxon>Chloroflexota</taxon>
        <taxon>Chloroflexia</taxon>
        <taxon>Candidatus Thermobaculales</taxon>
        <taxon>Candidatus Thermobaculaceae</taxon>
        <taxon>Thermobaculum</taxon>
    </lineage>
</organism>
<keyword evidence="3" id="KW-1185">Reference proteome</keyword>
<evidence type="ECO:0000313" key="3">
    <source>
        <dbReference type="Proteomes" id="UP000000323"/>
    </source>
</evidence>
<evidence type="ECO:0000256" key="1">
    <source>
        <dbReference type="SAM" id="MobiDB-lite"/>
    </source>
</evidence>
<feature type="compositionally biased region" description="Basic and acidic residues" evidence="1">
    <location>
        <begin position="16"/>
        <end position="32"/>
    </location>
</feature>